<keyword evidence="1" id="KW-0812">Transmembrane</keyword>
<feature type="transmembrane region" description="Helical" evidence="1">
    <location>
        <begin position="169"/>
        <end position="189"/>
    </location>
</feature>
<evidence type="ECO:0000256" key="1">
    <source>
        <dbReference type="SAM" id="Phobius"/>
    </source>
</evidence>
<feature type="transmembrane region" description="Helical" evidence="1">
    <location>
        <begin position="21"/>
        <end position="38"/>
    </location>
</feature>
<evidence type="ECO:0000313" key="3">
    <source>
        <dbReference type="Proteomes" id="UP000266327"/>
    </source>
</evidence>
<feature type="transmembrane region" description="Helical" evidence="1">
    <location>
        <begin position="50"/>
        <end position="70"/>
    </location>
</feature>
<evidence type="ECO:0000313" key="2">
    <source>
        <dbReference type="EMBL" id="RJG00422.1"/>
    </source>
</evidence>
<keyword evidence="1" id="KW-0472">Membrane</keyword>
<feature type="transmembrane region" description="Helical" evidence="1">
    <location>
        <begin position="370"/>
        <end position="390"/>
    </location>
</feature>
<protein>
    <submittedName>
        <fullName evidence="2">DUF4153 domain-containing protein</fullName>
    </submittedName>
</protein>
<dbReference type="OrthoDB" id="7022049at2"/>
<gene>
    <name evidence="2" type="ORF">D3878_01560</name>
</gene>
<keyword evidence="3" id="KW-1185">Reference proteome</keyword>
<feature type="transmembrane region" description="Helical" evidence="1">
    <location>
        <begin position="201"/>
        <end position="219"/>
    </location>
</feature>
<dbReference type="Proteomes" id="UP000266327">
    <property type="component" value="Unassembled WGS sequence"/>
</dbReference>
<feature type="transmembrane region" description="Helical" evidence="1">
    <location>
        <begin position="77"/>
        <end position="97"/>
    </location>
</feature>
<proteinExistence type="predicted"/>
<dbReference type="InterPro" id="IPR025291">
    <property type="entry name" value="DUF4153"/>
</dbReference>
<feature type="transmembrane region" description="Helical" evidence="1">
    <location>
        <begin position="337"/>
        <end position="358"/>
    </location>
</feature>
<feature type="transmembrane region" description="Helical" evidence="1">
    <location>
        <begin position="300"/>
        <end position="325"/>
    </location>
</feature>
<reference evidence="3" key="1">
    <citation type="submission" date="2018-09" db="EMBL/GenBank/DDBJ databases">
        <authorList>
            <person name="Zhu H."/>
        </authorList>
    </citation>
    <scope>NUCLEOTIDE SEQUENCE [LARGE SCALE GENOMIC DNA]</scope>
    <source>
        <strain evidence="3">K1S02-23</strain>
    </source>
</reference>
<dbReference type="EMBL" id="QYUQ01000002">
    <property type="protein sequence ID" value="RJG00422.1"/>
    <property type="molecule type" value="Genomic_DNA"/>
</dbReference>
<feature type="transmembrane region" description="Helical" evidence="1">
    <location>
        <begin position="269"/>
        <end position="288"/>
    </location>
</feature>
<feature type="transmembrane region" description="Helical" evidence="1">
    <location>
        <begin position="123"/>
        <end position="143"/>
    </location>
</feature>
<sequence length="616" mass="67054">MRNDGFMPESLVTSGVARVRMAVGLLQGMVLYFLYHAAKTNAWPASADLLFSPLLMVSLLAPVILISSLGHLDRKQAAIWLGAVVVVIGLLALHDVWRGGASQGWVWGRRGNGTHPHYPSARLIVFSIAGLYIAHALVLAGVADRRRIAGYPTYFEAAWKLLIQIKFSALFVGALWLVLWLGAALFMLVKLNFLRELLRQSWFVIPVTAFAFSCAMHITDVRPAIVRGIRALLLVLLSWILPITTLLVVGFLLSLPWTGLAPLWATRHATGVLLGAAAVLVVLVNAAFQNGEVASGVARIVRVCARVAALALLPLAAIAIYSLGLRVAEYGWTTDRIIAAACLLIASVYATGYAWAAARSSPWLGPVAQVNVANAFVILAVLLAMFSPIADPARLSVNNQIARLAAGKISVDKFDFDYLRFEGARYGMAALEQLKTRAQGSDAALIRQKAELSLKKKSRWQQEEPPLPRADLVANLAVWPKAAQLPPSFLQEDWKSNKFNWQLPKCLKHENQTCDAYLIDFSGDGKPELLAVGTQAHGGAVLLMEDKDGHWAIAGVLPNDFAGCEPLRQKLQAGSFQLLAPRIPDLDIAGQRIEINNGMTSNSVSCAGHKRERERK</sequence>
<name>A0A3A3G1S0_9BURK</name>
<accession>A0A3A3G1S0</accession>
<feature type="transmembrane region" description="Helical" evidence="1">
    <location>
        <begin position="231"/>
        <end position="257"/>
    </location>
</feature>
<keyword evidence="1" id="KW-1133">Transmembrane helix</keyword>
<dbReference type="AlphaFoldDB" id="A0A3A3G1S0"/>
<dbReference type="Pfam" id="PF13687">
    <property type="entry name" value="DUF4153"/>
    <property type="match status" value="1"/>
</dbReference>
<comment type="caution">
    <text evidence="2">The sequence shown here is derived from an EMBL/GenBank/DDBJ whole genome shotgun (WGS) entry which is preliminary data.</text>
</comment>
<organism evidence="2 3">
    <name type="scientific">Noviherbaspirillum sedimenti</name>
    <dbReference type="NCBI Taxonomy" id="2320865"/>
    <lineage>
        <taxon>Bacteria</taxon>
        <taxon>Pseudomonadati</taxon>
        <taxon>Pseudomonadota</taxon>
        <taxon>Betaproteobacteria</taxon>
        <taxon>Burkholderiales</taxon>
        <taxon>Oxalobacteraceae</taxon>
        <taxon>Noviherbaspirillum</taxon>
    </lineage>
</organism>